<gene>
    <name evidence="2" type="ORF">LCGC14_2233120</name>
</gene>
<feature type="non-terminal residue" evidence="2">
    <location>
        <position position="1"/>
    </location>
</feature>
<feature type="non-terminal residue" evidence="2">
    <location>
        <position position="609"/>
    </location>
</feature>
<feature type="region of interest" description="Disordered" evidence="1">
    <location>
        <begin position="312"/>
        <end position="332"/>
    </location>
</feature>
<comment type="caution">
    <text evidence="2">The sequence shown here is derived from an EMBL/GenBank/DDBJ whole genome shotgun (WGS) entry which is preliminary data.</text>
</comment>
<evidence type="ECO:0000313" key="2">
    <source>
        <dbReference type="EMBL" id="KKL57667.1"/>
    </source>
</evidence>
<dbReference type="AlphaFoldDB" id="A0A0F9G2R1"/>
<proteinExistence type="predicted"/>
<sequence length="609" mass="67715">LLDPSLFHADNFIGRKFVAYQRLLEQLEASTTTAAHALLGKKMPFRLTKEGIEEASGRPLFDLVEDWDSVRHLFNKEQDDFVKLLDKTRLEALRDMKKLGVDVPDAWFEVTHAFREAVSKDGINFRNFARGSGKAKPGSLRQRSYEVMASGKDAGISYNDDIVSTYIDAVGSMREYAARQAFTDSIKFKRGVPLKLMVAQEKRLVVGLAAREYAWAKVAQKYVHGSVRGRPAKPGLRASRSFEIQPPDNVVGIVDRVADINRASPGKKTAEQLAEVRELRASIDNIAKNNGEQLKGFKTELRQARESINTQIQREGARFGRPGEAVETTGAPLSDFPQLSGRLYLREDIDELMKIARTPNNAFFQVTSKITGVMRTPQTAFDPGFWFIQGLGAMGLDFTRAGQALGRARPDIALARLPAVGALLAPLGKGDSIWGRSMWRSMVGFTSKRKAADFWADQAAKNPELWESFIQHARVISHQDTFSTEVLQEITRGGLLTKIDRKIPFHPLERVGNAFTNYMNAASWETWKALKPLTKNADELEELGAFVRALSGRNSLRGLGIGHTQQLVERSLFYAPSYTRATTAIMFKAAFDPLSFGGRQALKSMAGLG</sequence>
<protein>
    <recommendedName>
        <fullName evidence="3">Large polyvalent protein associated domain-containing protein</fullName>
    </recommendedName>
</protein>
<dbReference type="EMBL" id="LAZR01030086">
    <property type="protein sequence ID" value="KKL57667.1"/>
    <property type="molecule type" value="Genomic_DNA"/>
</dbReference>
<reference evidence="2" key="1">
    <citation type="journal article" date="2015" name="Nature">
        <title>Complex archaea that bridge the gap between prokaryotes and eukaryotes.</title>
        <authorList>
            <person name="Spang A."/>
            <person name="Saw J.H."/>
            <person name="Jorgensen S.L."/>
            <person name="Zaremba-Niedzwiedzka K."/>
            <person name="Martijn J."/>
            <person name="Lind A.E."/>
            <person name="van Eijk R."/>
            <person name="Schleper C."/>
            <person name="Guy L."/>
            <person name="Ettema T.J."/>
        </authorList>
    </citation>
    <scope>NUCLEOTIDE SEQUENCE</scope>
</reference>
<evidence type="ECO:0000256" key="1">
    <source>
        <dbReference type="SAM" id="MobiDB-lite"/>
    </source>
</evidence>
<organism evidence="2">
    <name type="scientific">marine sediment metagenome</name>
    <dbReference type="NCBI Taxonomy" id="412755"/>
    <lineage>
        <taxon>unclassified sequences</taxon>
        <taxon>metagenomes</taxon>
        <taxon>ecological metagenomes</taxon>
    </lineage>
</organism>
<evidence type="ECO:0008006" key="3">
    <source>
        <dbReference type="Google" id="ProtNLM"/>
    </source>
</evidence>
<accession>A0A0F9G2R1</accession>
<name>A0A0F9G2R1_9ZZZZ</name>